<dbReference type="PANTHER" id="PTHR35722">
    <property type="entry name" value="MAL D 1-ASSOCIATED PROTEIN"/>
    <property type="match status" value="1"/>
</dbReference>
<feature type="region of interest" description="Disordered" evidence="1">
    <location>
        <begin position="1"/>
        <end position="37"/>
    </location>
</feature>
<evidence type="ECO:0000313" key="3">
    <source>
        <dbReference type="Proteomes" id="UP000826271"/>
    </source>
</evidence>
<dbReference type="PANTHER" id="PTHR35722:SF1">
    <property type="entry name" value="MAL D 1-ASSOCIATED PROTEIN"/>
    <property type="match status" value="1"/>
</dbReference>
<accession>A0AAV6WTJ1</accession>
<name>A0AAV6WTJ1_9LAMI</name>
<dbReference type="AlphaFoldDB" id="A0AAV6WTJ1"/>
<feature type="region of interest" description="Disordered" evidence="1">
    <location>
        <begin position="165"/>
        <end position="189"/>
    </location>
</feature>
<evidence type="ECO:0008006" key="4">
    <source>
        <dbReference type="Google" id="ProtNLM"/>
    </source>
</evidence>
<organism evidence="2 3">
    <name type="scientific">Buddleja alternifolia</name>
    <dbReference type="NCBI Taxonomy" id="168488"/>
    <lineage>
        <taxon>Eukaryota</taxon>
        <taxon>Viridiplantae</taxon>
        <taxon>Streptophyta</taxon>
        <taxon>Embryophyta</taxon>
        <taxon>Tracheophyta</taxon>
        <taxon>Spermatophyta</taxon>
        <taxon>Magnoliopsida</taxon>
        <taxon>eudicotyledons</taxon>
        <taxon>Gunneridae</taxon>
        <taxon>Pentapetalae</taxon>
        <taxon>asterids</taxon>
        <taxon>lamiids</taxon>
        <taxon>Lamiales</taxon>
        <taxon>Scrophulariaceae</taxon>
        <taxon>Buddlejeae</taxon>
        <taxon>Buddleja</taxon>
    </lineage>
</organism>
<keyword evidence="3" id="KW-1185">Reference proteome</keyword>
<dbReference type="EMBL" id="WHWC01000011">
    <property type="protein sequence ID" value="KAG8374009.1"/>
    <property type="molecule type" value="Genomic_DNA"/>
</dbReference>
<evidence type="ECO:0000313" key="2">
    <source>
        <dbReference type="EMBL" id="KAG8374009.1"/>
    </source>
</evidence>
<proteinExistence type="predicted"/>
<reference evidence="2" key="1">
    <citation type="submission" date="2019-10" db="EMBL/GenBank/DDBJ databases">
        <authorList>
            <person name="Zhang R."/>
            <person name="Pan Y."/>
            <person name="Wang J."/>
            <person name="Ma R."/>
            <person name="Yu S."/>
        </authorList>
    </citation>
    <scope>NUCLEOTIDE SEQUENCE</scope>
    <source>
        <strain evidence="2">LA-IB0</strain>
        <tissue evidence="2">Leaf</tissue>
    </source>
</reference>
<evidence type="ECO:0000256" key="1">
    <source>
        <dbReference type="SAM" id="MobiDB-lite"/>
    </source>
</evidence>
<gene>
    <name evidence="2" type="ORF">BUALT_Bualt11G0086300</name>
</gene>
<dbReference type="Proteomes" id="UP000826271">
    <property type="component" value="Unassembled WGS sequence"/>
</dbReference>
<protein>
    <recommendedName>
        <fullName evidence="4">Mal d 1-associated protein</fullName>
    </recommendedName>
</protein>
<comment type="caution">
    <text evidence="2">The sequence shown here is derived from an EMBL/GenBank/DDBJ whole genome shotgun (WGS) entry which is preliminary data.</text>
</comment>
<dbReference type="InterPro" id="IPR053346">
    <property type="entry name" value="Fra_a_1-associated"/>
</dbReference>
<sequence length="189" mass="21187">MGWVWKDDDDSGDVSSSAGDFQRSSNPNDIGDGESRAVRKVVKSQCRTEEVEPGKFIRKCEKTEEIFKHCVGRPDEVVRSIKECTEEDVTDQMVKGSFPLDSAENGSSYFPGLRNDIDAIERDFFGGINRFFEAAEDLKNELFGHAFDNDSASSHKKREFHIQGPLREEALPKKSSNAEVDFSGLARDV</sequence>